<reference evidence="9 10" key="1">
    <citation type="submission" date="2016-10" db="EMBL/GenBank/DDBJ databases">
        <authorList>
            <person name="de Groot N.N."/>
        </authorList>
    </citation>
    <scope>NUCLEOTIDE SEQUENCE [LARGE SCALE GENOMIC DNA]</scope>
    <source>
        <strain evidence="9 10">DSM 19033</strain>
    </source>
</reference>
<dbReference type="GO" id="GO:0004325">
    <property type="term" value="F:ferrochelatase activity"/>
    <property type="evidence" value="ECO:0007669"/>
    <property type="project" value="UniProtKB-UniRule"/>
</dbReference>
<dbReference type="PANTHER" id="PTHR11108">
    <property type="entry name" value="FERROCHELATASE"/>
    <property type="match status" value="1"/>
</dbReference>
<evidence type="ECO:0000256" key="7">
    <source>
        <dbReference type="HAMAP-Rule" id="MF_00323"/>
    </source>
</evidence>
<dbReference type="OrthoDB" id="9809741at2"/>
<sequence>MGKKGVLLVNLGTPDSPEVSDVRRYLDEFLMDERVIDINAFNRTLLVKGIIVPFRSPKTSKLYKEIWDENGSPLLYYSKIQAALVQEQLGPDYHVELAMRYQSPSIETALANMKAGLVESIQVIPLFPQYASASTGSVIQKVMEIIGKWQTIPPISFVNSFHDNEVMIDTFADNARKFQPETYDQILFSFHGLPERQLKKCDHSGNHCLKTENCCAALTDVNKFCYSAQCHDTARLIAERLNIPEDRYSVCFQSRLGKEPWVQPYTTDTLKALAARGKKRLLVFCPAFVADCLETLYEVTVEYGEEFKALGGEEVQLVPSLNDSPKWISGLVKMVTDQHSSVYTSPDI</sequence>
<dbReference type="InterPro" id="IPR001015">
    <property type="entry name" value="Ferrochelatase"/>
</dbReference>
<dbReference type="HAMAP" id="MF_00323">
    <property type="entry name" value="Ferrochelatase"/>
    <property type="match status" value="1"/>
</dbReference>
<keyword evidence="3 7" id="KW-0350">Heme biosynthesis</keyword>
<proteinExistence type="inferred from homology"/>
<evidence type="ECO:0000256" key="6">
    <source>
        <dbReference type="ARBA" id="ARBA00024536"/>
    </source>
</evidence>
<dbReference type="EMBL" id="FNRA01000005">
    <property type="protein sequence ID" value="SEA81966.1"/>
    <property type="molecule type" value="Genomic_DNA"/>
</dbReference>
<keyword evidence="5 7" id="KW-0627">Porphyrin biosynthesis</keyword>
<evidence type="ECO:0000256" key="4">
    <source>
        <dbReference type="ARBA" id="ARBA00023239"/>
    </source>
</evidence>
<keyword evidence="4 7" id="KW-0456">Lyase</keyword>
<comment type="function">
    <text evidence="7">Catalyzes the ferrous insertion into protoporphyrin IX.</text>
</comment>
<name>A0A1H4EAK2_9SPHI</name>
<dbReference type="RefSeq" id="WP_090556800.1">
    <property type="nucleotide sequence ID" value="NZ_FNRA01000005.1"/>
</dbReference>
<protein>
    <recommendedName>
        <fullName evidence="7">Ferrochelatase</fullName>
        <ecNumber evidence="7">4.98.1.1</ecNumber>
    </recommendedName>
    <alternativeName>
        <fullName evidence="7">Heme synthase</fullName>
    </alternativeName>
    <alternativeName>
        <fullName evidence="7">Protoheme ferro-lyase</fullName>
    </alternativeName>
</protein>
<dbReference type="UniPathway" id="UPA00252">
    <property type="reaction ID" value="UER00325"/>
</dbReference>
<feature type="binding site" evidence="7">
    <location>
        <position position="191"/>
    </location>
    <ligand>
        <name>Fe(2+)</name>
        <dbReference type="ChEBI" id="CHEBI:29033"/>
    </ligand>
</feature>
<evidence type="ECO:0000313" key="10">
    <source>
        <dbReference type="Proteomes" id="UP000198850"/>
    </source>
</evidence>
<keyword evidence="2 7" id="KW-0408">Iron</keyword>
<evidence type="ECO:0000256" key="5">
    <source>
        <dbReference type="ARBA" id="ARBA00023244"/>
    </source>
</evidence>
<comment type="catalytic activity">
    <reaction evidence="6">
        <text>Fe-coproporphyrin III + 2 H(+) = coproporphyrin III + Fe(2+)</text>
        <dbReference type="Rhea" id="RHEA:49572"/>
        <dbReference type="ChEBI" id="CHEBI:15378"/>
        <dbReference type="ChEBI" id="CHEBI:29033"/>
        <dbReference type="ChEBI" id="CHEBI:68438"/>
        <dbReference type="ChEBI" id="CHEBI:131725"/>
        <dbReference type="EC" id="4.99.1.9"/>
    </reaction>
    <physiologicalReaction direction="right-to-left" evidence="6">
        <dbReference type="Rhea" id="RHEA:49574"/>
    </physiologicalReaction>
</comment>
<dbReference type="Pfam" id="PF00762">
    <property type="entry name" value="Ferrochelatase"/>
    <property type="match status" value="1"/>
</dbReference>
<evidence type="ECO:0000256" key="3">
    <source>
        <dbReference type="ARBA" id="ARBA00023133"/>
    </source>
</evidence>
<dbReference type="EC" id="4.98.1.1" evidence="7"/>
<keyword evidence="7" id="KW-0479">Metal-binding</keyword>
<comment type="catalytic activity">
    <reaction evidence="7">
        <text>heme b + 2 H(+) = protoporphyrin IX + Fe(2+)</text>
        <dbReference type="Rhea" id="RHEA:22584"/>
        <dbReference type="ChEBI" id="CHEBI:15378"/>
        <dbReference type="ChEBI" id="CHEBI:29033"/>
        <dbReference type="ChEBI" id="CHEBI:57306"/>
        <dbReference type="ChEBI" id="CHEBI:60344"/>
        <dbReference type="EC" id="4.98.1.1"/>
    </reaction>
</comment>
<dbReference type="Proteomes" id="UP000198850">
    <property type="component" value="Unassembled WGS sequence"/>
</dbReference>
<comment type="subcellular location">
    <subcellularLocation>
        <location evidence="7">Cytoplasm</location>
    </subcellularLocation>
</comment>
<dbReference type="InterPro" id="IPR033644">
    <property type="entry name" value="Ferrochelatase_C"/>
</dbReference>
<gene>
    <name evidence="7" type="primary">hemH</name>
    <name evidence="9" type="ORF">SAMN05443550_105320</name>
</gene>
<dbReference type="PANTHER" id="PTHR11108:SF1">
    <property type="entry name" value="FERROCHELATASE, MITOCHONDRIAL"/>
    <property type="match status" value="1"/>
</dbReference>
<dbReference type="InterPro" id="IPR033659">
    <property type="entry name" value="Ferrochelatase_N"/>
</dbReference>
<feature type="binding site" evidence="7">
    <location>
        <position position="294"/>
    </location>
    <ligand>
        <name>Fe(2+)</name>
        <dbReference type="ChEBI" id="CHEBI:29033"/>
    </ligand>
</feature>
<comment type="similarity">
    <text evidence="1 7 8">Belongs to the ferrochelatase family.</text>
</comment>
<organism evidence="9 10">
    <name type="scientific">Pedobacter hartonius</name>
    <dbReference type="NCBI Taxonomy" id="425514"/>
    <lineage>
        <taxon>Bacteria</taxon>
        <taxon>Pseudomonadati</taxon>
        <taxon>Bacteroidota</taxon>
        <taxon>Sphingobacteriia</taxon>
        <taxon>Sphingobacteriales</taxon>
        <taxon>Sphingobacteriaceae</taxon>
        <taxon>Pedobacter</taxon>
    </lineage>
</organism>
<evidence type="ECO:0000313" key="9">
    <source>
        <dbReference type="EMBL" id="SEA81966.1"/>
    </source>
</evidence>
<dbReference type="NCBIfam" id="TIGR00109">
    <property type="entry name" value="hemH"/>
    <property type="match status" value="1"/>
</dbReference>
<dbReference type="Gene3D" id="3.40.50.1400">
    <property type="match status" value="2"/>
</dbReference>
<keyword evidence="7" id="KW-0963">Cytoplasm</keyword>
<dbReference type="SUPFAM" id="SSF53800">
    <property type="entry name" value="Chelatase"/>
    <property type="match status" value="1"/>
</dbReference>
<evidence type="ECO:0000256" key="8">
    <source>
        <dbReference type="RuleBase" id="RU004185"/>
    </source>
</evidence>
<evidence type="ECO:0000256" key="1">
    <source>
        <dbReference type="ARBA" id="ARBA00007718"/>
    </source>
</evidence>
<comment type="pathway">
    <text evidence="7">Porphyrin-containing compound metabolism; protoheme biosynthesis; protoheme from protoporphyrin-IX: step 1/1.</text>
</comment>
<dbReference type="STRING" id="425514.SAMN05443550_105320"/>
<evidence type="ECO:0000256" key="2">
    <source>
        <dbReference type="ARBA" id="ARBA00023004"/>
    </source>
</evidence>
<dbReference type="CDD" id="cd03411">
    <property type="entry name" value="Ferrochelatase_N"/>
    <property type="match status" value="1"/>
</dbReference>
<dbReference type="GO" id="GO:0046872">
    <property type="term" value="F:metal ion binding"/>
    <property type="evidence" value="ECO:0007669"/>
    <property type="project" value="UniProtKB-KW"/>
</dbReference>
<dbReference type="GO" id="GO:0005737">
    <property type="term" value="C:cytoplasm"/>
    <property type="evidence" value="ECO:0007669"/>
    <property type="project" value="UniProtKB-SubCell"/>
</dbReference>
<keyword evidence="10" id="KW-1185">Reference proteome</keyword>
<dbReference type="CDD" id="cd00419">
    <property type="entry name" value="Ferrochelatase_C"/>
    <property type="match status" value="1"/>
</dbReference>
<dbReference type="AlphaFoldDB" id="A0A1H4EAK2"/>
<dbReference type="GO" id="GO:0006783">
    <property type="term" value="P:heme biosynthetic process"/>
    <property type="evidence" value="ECO:0007669"/>
    <property type="project" value="UniProtKB-UniRule"/>
</dbReference>
<accession>A0A1H4EAK2</accession>